<dbReference type="SUPFAM" id="SSF53850">
    <property type="entry name" value="Periplasmic binding protein-like II"/>
    <property type="match status" value="1"/>
</dbReference>
<dbReference type="FunFam" id="1.10.10.10:FF:000001">
    <property type="entry name" value="LysR family transcriptional regulator"/>
    <property type="match status" value="1"/>
</dbReference>
<organism evidence="6 7">
    <name type="scientific">Metapseudomonas furukawaii</name>
    <name type="common">Pseudomonas furukawaii</name>
    <dbReference type="NCBI Taxonomy" id="1149133"/>
    <lineage>
        <taxon>Bacteria</taxon>
        <taxon>Pseudomonadati</taxon>
        <taxon>Pseudomonadota</taxon>
        <taxon>Gammaproteobacteria</taxon>
        <taxon>Pseudomonadales</taxon>
        <taxon>Pseudomonadaceae</taxon>
        <taxon>Metapseudomonas</taxon>
    </lineage>
</organism>
<dbReference type="InterPro" id="IPR005119">
    <property type="entry name" value="LysR_subst-bd"/>
</dbReference>
<accession>A0AAD1C433</accession>
<dbReference type="GO" id="GO:0003677">
    <property type="term" value="F:DNA binding"/>
    <property type="evidence" value="ECO:0007669"/>
    <property type="project" value="UniProtKB-KW"/>
</dbReference>
<dbReference type="EMBL" id="AP014862">
    <property type="protein sequence ID" value="BAU75738.1"/>
    <property type="molecule type" value="Genomic_DNA"/>
</dbReference>
<comment type="similarity">
    <text evidence="1">Belongs to the LysR transcriptional regulatory family.</text>
</comment>
<reference evidence="6 7" key="2">
    <citation type="journal article" date="2017" name="Int. J. Syst. Evol. Microbiol.">
        <title>Pseudomonas furukawaii sp. nov., a polychlorinated biphenyl-degrading bacterium isolated from biphenyl-contaminated soil in Japan.</title>
        <authorList>
            <person name="Kimura N."/>
            <person name="Watanabe T."/>
            <person name="Suenaga H."/>
            <person name="Fujihara H."/>
            <person name="Futagami T."/>
            <person name="Goto M."/>
            <person name="Hanada S."/>
            <person name="Hirose J."/>
        </authorList>
    </citation>
    <scope>NUCLEOTIDE SEQUENCE [LARGE SCALE GENOMIC DNA]</scope>
    <source>
        <strain evidence="7">DSM 10086 / NBRC 110670 / KF707</strain>
    </source>
</reference>
<evidence type="ECO:0000313" key="6">
    <source>
        <dbReference type="EMBL" id="BAU75738.1"/>
    </source>
</evidence>
<dbReference type="Pfam" id="PF00126">
    <property type="entry name" value="HTH_1"/>
    <property type="match status" value="1"/>
</dbReference>
<dbReference type="CDD" id="cd08422">
    <property type="entry name" value="PBP2_CrgA_like"/>
    <property type="match status" value="1"/>
</dbReference>
<evidence type="ECO:0000256" key="4">
    <source>
        <dbReference type="ARBA" id="ARBA00023163"/>
    </source>
</evidence>
<protein>
    <submittedName>
        <fullName evidence="6">Transcriptional regulator LYSR-type</fullName>
    </submittedName>
</protein>
<dbReference type="Gene3D" id="1.10.10.10">
    <property type="entry name" value="Winged helix-like DNA-binding domain superfamily/Winged helix DNA-binding domain"/>
    <property type="match status" value="1"/>
</dbReference>
<dbReference type="Gene3D" id="3.40.190.290">
    <property type="match status" value="1"/>
</dbReference>
<dbReference type="InterPro" id="IPR058163">
    <property type="entry name" value="LysR-type_TF_proteobact-type"/>
</dbReference>
<evidence type="ECO:0000256" key="3">
    <source>
        <dbReference type="ARBA" id="ARBA00023125"/>
    </source>
</evidence>
<dbReference type="InterPro" id="IPR036390">
    <property type="entry name" value="WH_DNA-bd_sf"/>
</dbReference>
<dbReference type="GO" id="GO:0003700">
    <property type="term" value="F:DNA-binding transcription factor activity"/>
    <property type="evidence" value="ECO:0007669"/>
    <property type="project" value="InterPro"/>
</dbReference>
<reference evidence="7" key="1">
    <citation type="submission" date="2015-05" db="EMBL/GenBank/DDBJ databases">
        <title>Draft genome sequencing of a biphenyl-degrading bacterium, Pseudomonas balearica KF707 (=NBRC110670).</title>
        <authorList>
            <person name="Kimura N."/>
            <person name="Hirose J."/>
            <person name="Watanabe T."/>
            <person name="Suenaga H."/>
            <person name="Fujihara H."/>
            <person name="Noguchi M."/>
            <person name="Hashimoto M."/>
            <person name="Shimodaira J."/>
            <person name="Tsuchikane K."/>
            <person name="Hosoyama A."/>
            <person name="Yamazoe A."/>
            <person name="Fujita N."/>
            <person name="Furukawa K."/>
        </authorList>
    </citation>
    <scope>NUCLEOTIDE SEQUENCE [LARGE SCALE GENOMIC DNA]</scope>
    <source>
        <strain evidence="7">DSM 10086 / NBRC 110670 / KF707</strain>
    </source>
</reference>
<gene>
    <name evidence="6" type="ORF">KF707C_40500</name>
</gene>
<evidence type="ECO:0000256" key="1">
    <source>
        <dbReference type="ARBA" id="ARBA00009437"/>
    </source>
</evidence>
<dbReference type="PANTHER" id="PTHR30537:SF5">
    <property type="entry name" value="HTH-TYPE TRANSCRIPTIONAL ACTIVATOR TTDR-RELATED"/>
    <property type="match status" value="1"/>
</dbReference>
<dbReference type="PANTHER" id="PTHR30537">
    <property type="entry name" value="HTH-TYPE TRANSCRIPTIONAL REGULATOR"/>
    <property type="match status" value="1"/>
</dbReference>
<keyword evidence="3" id="KW-0238">DNA-binding</keyword>
<dbReference type="InterPro" id="IPR000847">
    <property type="entry name" value="LysR_HTH_N"/>
</dbReference>
<evidence type="ECO:0000259" key="5">
    <source>
        <dbReference type="PROSITE" id="PS50931"/>
    </source>
</evidence>
<keyword evidence="4" id="KW-0804">Transcription</keyword>
<feature type="domain" description="HTH lysR-type" evidence="5">
    <location>
        <begin position="7"/>
        <end position="59"/>
    </location>
</feature>
<sequence>MDILFNMRAFVCVAETGSFTAAAQRMDLTTSYISRAVATLETHLRTRLLHRTTRRIALTEAGQRYLHRCEQILGYIEEAEAEASEAHARPVGNLKVHAMTGISQHYLIKAIAGYSEKYPDVSFDLTLANRTTDILDEGYDISVVIAQELPDSGFISKQLGTTYSVLCASPGYVEKHGAPRQPADLSRHRCLRLVNNVMALDKWLLDGPDGQELVPVTQTPFQVNTADAMTEAIKAGIGIGVLPVYSAISGLKDGSLMRVLPSHSLFPLGIYALYPSRQFLDAKIRTWVEFLREFLPERVAADEQAVAAFSLRLGTPGGAGLTANGAEVFAGKPAPTAERDSTS</sequence>
<dbReference type="PROSITE" id="PS50931">
    <property type="entry name" value="HTH_LYSR"/>
    <property type="match status" value="1"/>
</dbReference>
<evidence type="ECO:0000313" key="7">
    <source>
        <dbReference type="Proteomes" id="UP000218554"/>
    </source>
</evidence>
<keyword evidence="2" id="KW-0805">Transcription regulation</keyword>
<keyword evidence="7" id="KW-1185">Reference proteome</keyword>
<evidence type="ECO:0000256" key="2">
    <source>
        <dbReference type="ARBA" id="ARBA00023015"/>
    </source>
</evidence>
<dbReference type="Proteomes" id="UP000218554">
    <property type="component" value="Chromosome"/>
</dbReference>
<dbReference type="KEGG" id="pfuw:KF707C_40500"/>
<dbReference type="SUPFAM" id="SSF46785">
    <property type="entry name" value="Winged helix' DNA-binding domain"/>
    <property type="match status" value="1"/>
</dbReference>
<dbReference type="AlphaFoldDB" id="A0AAD1C433"/>
<proteinExistence type="inferred from homology"/>
<dbReference type="InterPro" id="IPR036388">
    <property type="entry name" value="WH-like_DNA-bd_sf"/>
</dbReference>
<dbReference type="RefSeq" id="WP_003456910.1">
    <property type="nucleotide sequence ID" value="NZ_AJMR01000230.1"/>
</dbReference>
<name>A0AAD1C433_METFU</name>
<dbReference type="Pfam" id="PF03466">
    <property type="entry name" value="LysR_substrate"/>
    <property type="match status" value="1"/>
</dbReference>